<keyword evidence="3 7" id="KW-0812">Transmembrane</keyword>
<feature type="transmembrane region" description="Helical" evidence="7">
    <location>
        <begin position="153"/>
        <end position="172"/>
    </location>
</feature>
<feature type="transmembrane region" description="Helical" evidence="7">
    <location>
        <begin position="179"/>
        <end position="198"/>
    </location>
</feature>
<dbReference type="PANTHER" id="PTHR34697">
    <property type="entry name" value="PHOSPHATIDYLGLYCEROL LYSYLTRANSFERASE"/>
    <property type="match status" value="1"/>
</dbReference>
<evidence type="ECO:0000259" key="8">
    <source>
        <dbReference type="Pfam" id="PF09924"/>
    </source>
</evidence>
<reference evidence="9 10" key="1">
    <citation type="submission" date="2016-08" db="EMBL/GenBank/DDBJ databases">
        <title>Genome sequence of Clavibacter michiganensis spp strain CFBP8019.</title>
        <authorList>
            <person name="Thapa S.P."/>
            <person name="Coaker G."/>
            <person name="Jacques M.-A."/>
        </authorList>
    </citation>
    <scope>NUCLEOTIDE SEQUENCE [LARGE SCALE GENOMIC DNA]</scope>
    <source>
        <strain evidence="9">CFBP8019</strain>
    </source>
</reference>
<feature type="transmembrane region" description="Helical" evidence="7">
    <location>
        <begin position="295"/>
        <end position="315"/>
    </location>
</feature>
<feature type="domain" description="Phosphatidylglycerol lysyltransferase C-terminal" evidence="8">
    <location>
        <begin position="381"/>
        <end position="684"/>
    </location>
</feature>
<feature type="transmembrane region" description="Helical" evidence="7">
    <location>
        <begin position="87"/>
        <end position="105"/>
    </location>
</feature>
<keyword evidence="2" id="KW-1003">Cell membrane</keyword>
<evidence type="ECO:0000256" key="7">
    <source>
        <dbReference type="SAM" id="Phobius"/>
    </source>
</evidence>
<feature type="transmembrane region" description="Helical" evidence="7">
    <location>
        <begin position="335"/>
        <end position="355"/>
    </location>
</feature>
<evidence type="ECO:0000256" key="2">
    <source>
        <dbReference type="ARBA" id="ARBA00022475"/>
    </source>
</evidence>
<dbReference type="PANTHER" id="PTHR34697:SF2">
    <property type="entry name" value="PHOSPHATIDYLGLYCEROL LYSYLTRANSFERASE"/>
    <property type="match status" value="1"/>
</dbReference>
<feature type="region of interest" description="Disordered" evidence="6">
    <location>
        <begin position="1"/>
        <end position="38"/>
    </location>
</feature>
<dbReference type="Pfam" id="PF09924">
    <property type="entry name" value="LPG_synthase_C"/>
    <property type="match status" value="1"/>
</dbReference>
<feature type="transmembrane region" description="Helical" evidence="7">
    <location>
        <begin position="233"/>
        <end position="251"/>
    </location>
</feature>
<evidence type="ECO:0000313" key="10">
    <source>
        <dbReference type="Proteomes" id="UP000195101"/>
    </source>
</evidence>
<keyword evidence="4 7" id="KW-1133">Transmembrane helix</keyword>
<accession>A0A251YHM8</accession>
<dbReference type="Proteomes" id="UP000195101">
    <property type="component" value="Unassembled WGS sequence"/>
</dbReference>
<keyword evidence="5 7" id="KW-0472">Membrane</keyword>
<evidence type="ECO:0000256" key="1">
    <source>
        <dbReference type="ARBA" id="ARBA00004651"/>
    </source>
</evidence>
<evidence type="ECO:0000256" key="3">
    <source>
        <dbReference type="ARBA" id="ARBA00022692"/>
    </source>
</evidence>
<evidence type="ECO:0000256" key="5">
    <source>
        <dbReference type="ARBA" id="ARBA00023136"/>
    </source>
</evidence>
<keyword evidence="9" id="KW-0808">Transferase</keyword>
<comment type="caution">
    <text evidence="9">The sequence shown here is derived from an EMBL/GenBank/DDBJ whole genome shotgun (WGS) entry which is preliminary data.</text>
</comment>
<protein>
    <submittedName>
        <fullName evidence="9">Phosphatidylglycerol lysyltransferase</fullName>
    </submittedName>
</protein>
<name>A0A251YHM8_9MICO</name>
<feature type="transmembrane region" description="Helical" evidence="7">
    <location>
        <begin position="117"/>
        <end position="141"/>
    </location>
</feature>
<dbReference type="EMBL" id="MDJZ01000017">
    <property type="protein sequence ID" value="OUE23765.1"/>
    <property type="molecule type" value="Genomic_DNA"/>
</dbReference>
<proteinExistence type="predicted"/>
<evidence type="ECO:0000313" key="9">
    <source>
        <dbReference type="EMBL" id="OUE23765.1"/>
    </source>
</evidence>
<dbReference type="AlphaFoldDB" id="A0A251YHM8"/>
<feature type="transmembrane region" description="Helical" evidence="7">
    <location>
        <begin position="204"/>
        <end position="221"/>
    </location>
</feature>
<evidence type="ECO:0000256" key="6">
    <source>
        <dbReference type="SAM" id="MobiDB-lite"/>
    </source>
</evidence>
<dbReference type="GO" id="GO:0016755">
    <property type="term" value="F:aminoacyltransferase activity"/>
    <property type="evidence" value="ECO:0007669"/>
    <property type="project" value="TreeGrafter"/>
</dbReference>
<organism evidence="9 10">
    <name type="scientific">Clavibacter michiganensis</name>
    <dbReference type="NCBI Taxonomy" id="28447"/>
    <lineage>
        <taxon>Bacteria</taxon>
        <taxon>Bacillati</taxon>
        <taxon>Actinomycetota</taxon>
        <taxon>Actinomycetes</taxon>
        <taxon>Micrococcales</taxon>
        <taxon>Microbacteriaceae</taxon>
        <taxon>Clavibacter</taxon>
    </lineage>
</organism>
<keyword evidence="10" id="KW-1185">Reference proteome</keyword>
<comment type="subcellular location">
    <subcellularLocation>
        <location evidence="1">Cell membrane</location>
        <topology evidence="1">Multi-pass membrane protein</topology>
    </subcellularLocation>
</comment>
<feature type="transmembrane region" description="Helical" evidence="7">
    <location>
        <begin position="64"/>
        <end position="81"/>
    </location>
</feature>
<dbReference type="GO" id="GO:0055091">
    <property type="term" value="P:phospholipid homeostasis"/>
    <property type="evidence" value="ECO:0007669"/>
    <property type="project" value="TreeGrafter"/>
</dbReference>
<sequence>MRRRVGAPHAGDVTHPTLAPASRSLPVDRPPAVAAGAAPTTSSGAAAVASGALRAVGRAVARHPLAILAVPAGSAWIGLMAGLGELAHPAATAIGVAVTVMVLAWSETRIGILRTALVAALGSLAPVAVASLLLAAGVAVGDWYSQVDAADRLWAPSVVLVAVAAAASRGLAPAHREGLRAAVLAAVLAGLLAGGHGVDLTRGVALVIGLGLGRILVPLSPRPAWQDQAASSARVVAATVLGTVTLSWWIAAVSGDAVGVLSAMGSLLDPGPTVAVICVLIVAVALLLRGRRLGLVLGIAALLLVTGLLAWYDTVIPLAEDWFAFPVSSWSDVELPVLVLTTWIVPAAALVVLVARRRSFAKRAVAEERSAGRDRVLAQLMRSDAGSLGFMGTWSGSSHWFAADDDDPAARGAVAYRAAHGVALTVSDPLASADDAPATIRAFARHCSARGLVPAFYSIHSRHLPVFAELGWSVTPVAEEAVIDLPGFSTSGKRRQDLRTATNRAARDGVDALWGTYRGLPDALRGAVDALSGDWADAKALPEMGFTLGGLRELDDPEVRMLLAVDAAGRVHGVTSWLPVHRDGRLVGRTLDVMRRGADPMPGVMEFLIATAARAFQEEGLETLSLSGTPLAGVGTMRPGGAVDRVVQRLLTATGRVLELSYGFTSLLRFKAKFDPRYETLWLACPTAADLAPIGRALTAAYVPTLRIRQLVGALRAARDAARARRRAARTAGRAARGASLGHAGDRVAATGVGGGSTGGRRDA</sequence>
<evidence type="ECO:0000256" key="4">
    <source>
        <dbReference type="ARBA" id="ARBA00022989"/>
    </source>
</evidence>
<feature type="transmembrane region" description="Helical" evidence="7">
    <location>
        <begin position="271"/>
        <end position="288"/>
    </location>
</feature>
<dbReference type="InterPro" id="IPR051211">
    <property type="entry name" value="PG_lysyltransferase"/>
</dbReference>
<gene>
    <name evidence="9" type="primary">mprF_2</name>
    <name evidence="9" type="ORF">BFL37_13970</name>
</gene>
<dbReference type="InterPro" id="IPR024320">
    <property type="entry name" value="LPG_synthase_C"/>
</dbReference>
<dbReference type="GO" id="GO:0005886">
    <property type="term" value="C:plasma membrane"/>
    <property type="evidence" value="ECO:0007669"/>
    <property type="project" value="UniProtKB-SubCell"/>
</dbReference>